<dbReference type="SMART" id="SM00774">
    <property type="entry name" value="WRKY"/>
    <property type="match status" value="1"/>
</dbReference>
<evidence type="ECO:0000256" key="7">
    <source>
        <dbReference type="ARBA" id="ARBA00059977"/>
    </source>
</evidence>
<dbReference type="Gramene" id="TraesARI5D03G03152770.1">
    <property type="protein sequence ID" value="TraesARI5D03G03152770.1"/>
    <property type="gene ID" value="TraesARI5D03G03152770"/>
</dbReference>
<dbReference type="GO" id="GO:0006355">
    <property type="term" value="P:regulation of DNA-templated transcription"/>
    <property type="evidence" value="ECO:0000318"/>
    <property type="project" value="GO_Central"/>
</dbReference>
<dbReference type="OMA" id="VPAPNPC"/>
<evidence type="ECO:0000256" key="1">
    <source>
        <dbReference type="ARBA" id="ARBA00004123"/>
    </source>
</evidence>
<dbReference type="GeneID" id="123125781"/>
<feature type="compositionally biased region" description="Pro residues" evidence="9">
    <location>
        <begin position="226"/>
        <end position="239"/>
    </location>
</feature>
<dbReference type="STRING" id="4565.A0A3B6MZL3"/>
<dbReference type="Gramene" id="TraesCS5D03G0989700.1">
    <property type="protein sequence ID" value="TraesCS5D03G0989700.1.CDS"/>
    <property type="gene ID" value="TraesCS5D03G0989700"/>
</dbReference>
<dbReference type="Gramene" id="TraesCLE_scaffold_135053_01G000100.1">
    <property type="protein sequence ID" value="TraesCLE_scaffold_135053_01G000100.1"/>
    <property type="gene ID" value="TraesCLE_scaffold_135053_01G000100"/>
</dbReference>
<keyword evidence="6" id="KW-0539">Nucleus</keyword>
<feature type="compositionally biased region" description="Basic and acidic residues" evidence="9">
    <location>
        <begin position="269"/>
        <end position="286"/>
    </location>
</feature>
<evidence type="ECO:0000256" key="6">
    <source>
        <dbReference type="ARBA" id="ARBA00023242"/>
    </source>
</evidence>
<dbReference type="GO" id="GO:0003700">
    <property type="term" value="F:DNA-binding transcription factor activity"/>
    <property type="evidence" value="ECO:0000318"/>
    <property type="project" value="GO_Central"/>
</dbReference>
<dbReference type="OrthoDB" id="687407at2759"/>
<dbReference type="PANTHER" id="PTHR31282">
    <property type="entry name" value="WRKY TRANSCRIPTION FACTOR 21-RELATED"/>
    <property type="match status" value="1"/>
</dbReference>
<feature type="region of interest" description="Disordered" evidence="9">
    <location>
        <begin position="220"/>
        <end position="286"/>
    </location>
</feature>
<feature type="compositionally biased region" description="Basic residues" evidence="9">
    <location>
        <begin position="353"/>
        <end position="366"/>
    </location>
</feature>
<evidence type="ECO:0000256" key="4">
    <source>
        <dbReference type="ARBA" id="ARBA00023125"/>
    </source>
</evidence>
<dbReference type="Gramene" id="TraesLAC5D03G03154890.1">
    <property type="protein sequence ID" value="TraesLAC5D03G03154890.1"/>
    <property type="gene ID" value="TraesLAC5D03G03154890"/>
</dbReference>
<feature type="domain" description="WRKY" evidence="10">
    <location>
        <begin position="374"/>
        <end position="440"/>
    </location>
</feature>
<name>A0A3B6MZL3_WHEAT</name>
<feature type="region of interest" description="Disordered" evidence="9">
    <location>
        <begin position="345"/>
        <end position="367"/>
    </location>
</feature>
<keyword evidence="4" id="KW-0238">DNA-binding</keyword>
<evidence type="ECO:0000259" key="10">
    <source>
        <dbReference type="PROSITE" id="PS50811"/>
    </source>
</evidence>
<dbReference type="AlphaFoldDB" id="A0A3B6MZL3"/>
<dbReference type="FunFam" id="2.20.25.80:FF:000004">
    <property type="entry name" value="WRKY transcription factor 65"/>
    <property type="match status" value="1"/>
</dbReference>
<dbReference type="SMR" id="A0A3B6MZL3"/>
<dbReference type="SUPFAM" id="SSF118290">
    <property type="entry name" value="WRKY DNA-binding domain"/>
    <property type="match status" value="1"/>
</dbReference>
<evidence type="ECO:0000256" key="9">
    <source>
        <dbReference type="SAM" id="MobiDB-lite"/>
    </source>
</evidence>
<evidence type="ECO:0000256" key="8">
    <source>
        <dbReference type="ARBA" id="ARBA00070168"/>
    </source>
</evidence>
<dbReference type="InterPro" id="IPR003657">
    <property type="entry name" value="WRKY_dom"/>
</dbReference>
<evidence type="ECO:0000256" key="5">
    <source>
        <dbReference type="ARBA" id="ARBA00023163"/>
    </source>
</evidence>
<dbReference type="Gene3D" id="2.20.25.80">
    <property type="entry name" value="WRKY domain"/>
    <property type="match status" value="1"/>
</dbReference>
<dbReference type="InterPro" id="IPR044810">
    <property type="entry name" value="WRKY_plant"/>
</dbReference>
<feature type="compositionally biased region" description="Low complexity" evidence="9">
    <location>
        <begin position="240"/>
        <end position="255"/>
    </location>
</feature>
<dbReference type="Pfam" id="PF10533">
    <property type="entry name" value="Plant_zn_clust"/>
    <property type="match status" value="1"/>
</dbReference>
<feature type="region of interest" description="Disordered" evidence="9">
    <location>
        <begin position="91"/>
        <end position="117"/>
    </location>
</feature>
<comment type="function">
    <text evidence="7">Transcription factor. Interacts, when in complex with WRKY71, specifically with the W box (5'-(T)TGAC[CT]-3'), a frequently occurring elicitor-responsive cis-acting element. Represses specifically gibberellic acid (GA)-induced promoters in aleurone cells, probably by interfering with GAM1.</text>
</comment>
<evidence type="ECO:0000313" key="12">
    <source>
        <dbReference type="Proteomes" id="UP000019116"/>
    </source>
</evidence>
<dbReference type="EnsemblPlants" id="TraesCS5D02G451000.1">
    <property type="protein sequence ID" value="TraesCS5D02G451000.1"/>
    <property type="gene ID" value="TraesCS5D02G451000"/>
</dbReference>
<proteinExistence type="inferred from homology"/>
<comment type="subcellular location">
    <subcellularLocation>
        <location evidence="1">Nucleus</location>
    </subcellularLocation>
</comment>
<evidence type="ECO:0000313" key="11">
    <source>
        <dbReference type="EnsemblPlants" id="TraesCS5D02G451000.1"/>
    </source>
</evidence>
<dbReference type="Gramene" id="TraesROB_scaffold_065938_01G000100.1">
    <property type="protein sequence ID" value="TraesROB_scaffold_065938_01G000100.1"/>
    <property type="gene ID" value="TraesROB_scaffold_065938_01G000100"/>
</dbReference>
<dbReference type="RefSeq" id="XP_044402172.1">
    <property type="nucleotide sequence ID" value="XM_044546237.1"/>
</dbReference>
<reference evidence="11" key="1">
    <citation type="submission" date="2018-08" db="EMBL/GenBank/DDBJ databases">
        <authorList>
            <person name="Rossello M."/>
        </authorList>
    </citation>
    <scope>NUCLEOTIDE SEQUENCE [LARGE SCALE GENOMIC DNA]</scope>
    <source>
        <strain evidence="11">cv. Chinese Spring</strain>
    </source>
</reference>
<evidence type="ECO:0000256" key="2">
    <source>
        <dbReference type="ARBA" id="ARBA00008189"/>
    </source>
</evidence>
<comment type="similarity">
    <text evidence="2">Belongs to the WRKY group II-a family.</text>
</comment>
<dbReference type="InterPro" id="IPR036576">
    <property type="entry name" value="WRKY_dom_sf"/>
</dbReference>
<protein>
    <recommendedName>
        <fullName evidence="8">WRKY transcription factor WRKY51</fullName>
    </recommendedName>
</protein>
<dbReference type="GO" id="GO:0000976">
    <property type="term" value="F:transcription cis-regulatory region binding"/>
    <property type="evidence" value="ECO:0000318"/>
    <property type="project" value="GO_Central"/>
</dbReference>
<reference evidence="11" key="2">
    <citation type="submission" date="2018-10" db="UniProtKB">
        <authorList>
            <consortium name="EnsemblPlants"/>
        </authorList>
    </citation>
    <scope>IDENTIFICATION</scope>
</reference>
<dbReference type="KEGG" id="taes:123125781"/>
<dbReference type="GO" id="GO:0005634">
    <property type="term" value="C:nucleus"/>
    <property type="evidence" value="ECO:0000318"/>
    <property type="project" value="GO_Central"/>
</dbReference>
<keyword evidence="12" id="KW-1185">Reference proteome</keyword>
<keyword evidence="3" id="KW-0805">Transcription regulation</keyword>
<dbReference type="InterPro" id="IPR018872">
    <property type="entry name" value="Zn-cluster-dom"/>
</dbReference>
<dbReference type="Proteomes" id="UP000019116">
    <property type="component" value="Chromosome 5D"/>
</dbReference>
<dbReference type="Gramene" id="TraesCS5D02G451000.1">
    <property type="protein sequence ID" value="TraesCS5D02G451000.1"/>
    <property type="gene ID" value="TraesCS5D02G451000"/>
</dbReference>
<evidence type="ECO:0000256" key="3">
    <source>
        <dbReference type="ARBA" id="ARBA00023015"/>
    </source>
</evidence>
<keyword evidence="5" id="KW-0804">Transcription</keyword>
<sequence length="481" mass="51697">MEGVEEANRAAVVSCKRLVARLSLSAGDPFRLAAVAAETEEAVSRFSKVVNILGNRVGHARARVGRRSSPAGDPIARCLLEYHPPPPVPYCPPASAPQLHGSSSSTPAPPPTPLKQMPVPVAAEAAPCAAGNGKVVAPAAKGAADRDMFFQTPLLDLSACSSVTPASIAAAQINGSRVSAAPAAKGADRDMFFQTPLLDLSGCSVTPASIAAVQINGSRVSAAPAANPPPPPPPPPPPQIQFHHPIQQQQQQQQQKRMLEQQQKPASSDNKRFHFEPKPASEKPFHIEIPAARSGKEPEVITFSFDNSVCTSSAATSFFTNMSSQLISMSETSACAPASRKAAHKADDDGKCHCPKKKKPREKRVVRMPAVSDKVADIPSDSYSWRKYGQKPIKGSPHPRGYYRCSSIKDCPARKHVERCRGDAGMLIVTYENDHNHAQPLDLATLTANSEACRDRRYQKNSEFLCHGWNMPFSLTKSECK</sequence>
<accession>A0A3B6MZL3</accession>
<dbReference type="Pfam" id="PF03106">
    <property type="entry name" value="WRKY"/>
    <property type="match status" value="1"/>
</dbReference>
<dbReference type="PROSITE" id="PS50811">
    <property type="entry name" value="WRKY"/>
    <property type="match status" value="1"/>
</dbReference>
<organism evidence="11">
    <name type="scientific">Triticum aestivum</name>
    <name type="common">Wheat</name>
    <dbReference type="NCBI Taxonomy" id="4565"/>
    <lineage>
        <taxon>Eukaryota</taxon>
        <taxon>Viridiplantae</taxon>
        <taxon>Streptophyta</taxon>
        <taxon>Embryophyta</taxon>
        <taxon>Tracheophyta</taxon>
        <taxon>Spermatophyta</taxon>
        <taxon>Magnoliopsida</taxon>
        <taxon>Liliopsida</taxon>
        <taxon>Poales</taxon>
        <taxon>Poaceae</taxon>
        <taxon>BOP clade</taxon>
        <taxon>Pooideae</taxon>
        <taxon>Triticodae</taxon>
        <taxon>Triticeae</taxon>
        <taxon>Triticinae</taxon>
        <taxon>Triticum</taxon>
    </lineage>
</organism>
<gene>
    <name evidence="11" type="primary">LOC123125781</name>
</gene>